<organism evidence="5 6">
    <name type="scientific">Cynara cardunculus var. scolymus</name>
    <name type="common">Globe artichoke</name>
    <name type="synonym">Cynara scolymus</name>
    <dbReference type="NCBI Taxonomy" id="59895"/>
    <lineage>
        <taxon>Eukaryota</taxon>
        <taxon>Viridiplantae</taxon>
        <taxon>Streptophyta</taxon>
        <taxon>Embryophyta</taxon>
        <taxon>Tracheophyta</taxon>
        <taxon>Spermatophyta</taxon>
        <taxon>Magnoliopsida</taxon>
        <taxon>eudicotyledons</taxon>
        <taxon>Gunneridae</taxon>
        <taxon>Pentapetalae</taxon>
        <taxon>asterids</taxon>
        <taxon>campanulids</taxon>
        <taxon>Asterales</taxon>
        <taxon>Asteraceae</taxon>
        <taxon>Carduoideae</taxon>
        <taxon>Cardueae</taxon>
        <taxon>Carduinae</taxon>
        <taxon>Cynara</taxon>
    </lineage>
</organism>
<name>A0A103Y076_CYNCS</name>
<feature type="region of interest" description="Disordered" evidence="3">
    <location>
        <begin position="158"/>
        <end position="203"/>
    </location>
</feature>
<evidence type="ECO:0000259" key="4">
    <source>
        <dbReference type="PROSITE" id="PS50102"/>
    </source>
</evidence>
<dbReference type="Proteomes" id="UP000243975">
    <property type="component" value="Unassembled WGS sequence"/>
</dbReference>
<keyword evidence="1 2" id="KW-0694">RNA-binding</keyword>
<comment type="caution">
    <text evidence="5">The sequence shown here is derived from an EMBL/GenBank/DDBJ whole genome shotgun (WGS) entry which is preliminary data.</text>
</comment>
<sequence length="795" mass="89800">MKTRAKETERVEIESDKTVLASAEKTLGEKTEKVGTTTPVKKKVRVVKKIVKKKVIKKVPKRVSVTPNCNDLENVASPNTNDNAPMEIEKPNVDDDDLREAENLKEFEVNDREKGVRLVETNNSCRDECEGSGLLTGSLLGDQNKTEMYDREHDINTMDIEEHEGEVGVKEQAEKSSEMDDGVSKGTEEDESEKKEAETSECVPVKIEVGLSKGEDGMKEQVEKRKHIDLKPSDIVEDQEGVKEVFENSETDSLRAEQGVSERRVLSGQMVASGWHMKQRTKIFIHGLDKETKEEDIRKVFEEVGEVVEVKIITNLKTGKSRGFGFIRYASEGHAKLALMKYHNVEICGRPCRTAAVEGSGTILLNNIDKKWKSEYVLALLQKIGIEKIDEVSVVADPENTELNRGFAFLELQTKRDAQIAYSKLQNKNVFGKHSKIKVEWAELLADPVEEEMHHIKSVYAEHIPSSWDEEEVKDHFRIFGEIESIALSKNLRSTKRSDFAFINYKTCEAALSCIETFTSKQSTNDDGSKAGVKVSLAKSIPKGKPIKTISESAANEPSKVKQKANQSRSVYKPHKPINTRVSSISRHEDAGKGGGSSTTAELVRLLREQASWKHGMSTVHRQPPSGGKEPFIELGRESLYHHDPRTYHQTRLEIPSAAHPRSIANSVAMTSFPRYDQQRVNHAPVLFCSSRATKSGLLCRQETKSLTMMEVVSYIGKCISSKIYRTRRLLRKRHLRRLSYSSGNRILMHECETDDFTGLTKTNLFSSWKLHFQPFVNCRKAFSRQFVQCYAYKS</sequence>
<feature type="domain" description="RRM" evidence="4">
    <location>
        <begin position="457"/>
        <end position="540"/>
    </location>
</feature>
<keyword evidence="6" id="KW-1185">Reference proteome</keyword>
<dbReference type="PANTHER" id="PTHR21245">
    <property type="entry name" value="HETEROGENEOUS NUCLEAR RIBONUCLEOPROTEIN"/>
    <property type="match status" value="1"/>
</dbReference>
<protein>
    <submittedName>
        <fullName evidence="5">Nucleotide-binding, alpha-beta plait</fullName>
    </submittedName>
</protein>
<dbReference type="InterPro" id="IPR012677">
    <property type="entry name" value="Nucleotide-bd_a/b_plait_sf"/>
</dbReference>
<dbReference type="InterPro" id="IPR035979">
    <property type="entry name" value="RBD_domain_sf"/>
</dbReference>
<feature type="region of interest" description="Disordered" evidence="3">
    <location>
        <begin position="548"/>
        <end position="571"/>
    </location>
</feature>
<dbReference type="STRING" id="59895.A0A103Y076"/>
<evidence type="ECO:0000313" key="5">
    <source>
        <dbReference type="EMBL" id="KVI00051.1"/>
    </source>
</evidence>
<feature type="region of interest" description="Disordered" evidence="3">
    <location>
        <begin position="69"/>
        <end position="95"/>
    </location>
</feature>
<dbReference type="Gene3D" id="3.30.70.330">
    <property type="match status" value="3"/>
</dbReference>
<feature type="domain" description="RRM" evidence="4">
    <location>
        <begin position="281"/>
        <end position="359"/>
    </location>
</feature>
<reference evidence="5 6" key="1">
    <citation type="journal article" date="2016" name="Sci. Rep.">
        <title>The genome sequence of the outbreeding globe artichoke constructed de novo incorporating a phase-aware low-pass sequencing strategy of F1 progeny.</title>
        <authorList>
            <person name="Scaglione D."/>
            <person name="Reyes-Chin-Wo S."/>
            <person name="Acquadro A."/>
            <person name="Froenicke L."/>
            <person name="Portis E."/>
            <person name="Beitel C."/>
            <person name="Tirone M."/>
            <person name="Mauro R."/>
            <person name="Lo Monaco A."/>
            <person name="Mauromicale G."/>
            <person name="Faccioli P."/>
            <person name="Cattivelli L."/>
            <person name="Rieseberg L."/>
            <person name="Michelmore R."/>
            <person name="Lanteri S."/>
        </authorList>
    </citation>
    <scope>NUCLEOTIDE SEQUENCE [LARGE SCALE GENOMIC DNA]</scope>
    <source>
        <strain evidence="5">2C</strain>
    </source>
</reference>
<evidence type="ECO:0000256" key="1">
    <source>
        <dbReference type="ARBA" id="ARBA00022884"/>
    </source>
</evidence>
<dbReference type="AlphaFoldDB" id="A0A103Y076"/>
<dbReference type="Pfam" id="PF00076">
    <property type="entry name" value="RRM_1"/>
    <property type="match status" value="3"/>
</dbReference>
<evidence type="ECO:0000256" key="3">
    <source>
        <dbReference type="SAM" id="MobiDB-lite"/>
    </source>
</evidence>
<feature type="compositionally biased region" description="Polar residues" evidence="3">
    <location>
        <begin position="69"/>
        <end position="83"/>
    </location>
</feature>
<evidence type="ECO:0000313" key="6">
    <source>
        <dbReference type="Proteomes" id="UP000243975"/>
    </source>
</evidence>
<gene>
    <name evidence="5" type="ORF">Ccrd_021721</name>
</gene>
<dbReference type="EMBL" id="LEKV01003401">
    <property type="protein sequence ID" value="KVI00051.1"/>
    <property type="molecule type" value="Genomic_DNA"/>
</dbReference>
<proteinExistence type="predicted"/>
<evidence type="ECO:0000256" key="2">
    <source>
        <dbReference type="PROSITE-ProRule" id="PRU00176"/>
    </source>
</evidence>
<feature type="domain" description="RRM" evidence="4">
    <location>
        <begin position="361"/>
        <end position="444"/>
    </location>
</feature>
<dbReference type="InterPro" id="IPR000504">
    <property type="entry name" value="RRM_dom"/>
</dbReference>
<dbReference type="GO" id="GO:0003723">
    <property type="term" value="F:RNA binding"/>
    <property type="evidence" value="ECO:0007669"/>
    <property type="project" value="UniProtKB-UniRule"/>
</dbReference>
<dbReference type="Gramene" id="KVI00051">
    <property type="protein sequence ID" value="KVI00051"/>
    <property type="gene ID" value="Ccrd_021721"/>
</dbReference>
<dbReference type="PROSITE" id="PS50102">
    <property type="entry name" value="RRM"/>
    <property type="match status" value="3"/>
</dbReference>
<dbReference type="CDD" id="cd00590">
    <property type="entry name" value="RRM_SF"/>
    <property type="match status" value="3"/>
</dbReference>
<accession>A0A103Y076</accession>
<dbReference type="OMA" id="NVEICGR"/>
<feature type="compositionally biased region" description="Basic and acidic residues" evidence="3">
    <location>
        <begin position="165"/>
        <end position="198"/>
    </location>
</feature>
<dbReference type="SMART" id="SM00360">
    <property type="entry name" value="RRM"/>
    <property type="match status" value="3"/>
</dbReference>
<dbReference type="SUPFAM" id="SSF54928">
    <property type="entry name" value="RNA-binding domain, RBD"/>
    <property type="match status" value="2"/>
</dbReference>